<gene>
    <name evidence="1" type="ORF">SSLN_LOCUS6300</name>
</gene>
<name>A0A183SQ02_SCHSO</name>
<evidence type="ECO:0000313" key="3">
    <source>
        <dbReference type="WBParaSite" id="SSLN_0000649901-mRNA-1"/>
    </source>
</evidence>
<keyword evidence="2" id="KW-1185">Reference proteome</keyword>
<dbReference type="AlphaFoldDB" id="A0A183SQ02"/>
<evidence type="ECO:0000313" key="2">
    <source>
        <dbReference type="Proteomes" id="UP000275846"/>
    </source>
</evidence>
<reference evidence="1 2" key="2">
    <citation type="submission" date="2018-11" db="EMBL/GenBank/DDBJ databases">
        <authorList>
            <consortium name="Pathogen Informatics"/>
        </authorList>
    </citation>
    <scope>NUCLEOTIDE SEQUENCE [LARGE SCALE GENOMIC DNA]</scope>
    <source>
        <strain evidence="1 2">NST_G2</strain>
    </source>
</reference>
<accession>A0A183SQ02</accession>
<evidence type="ECO:0000313" key="1">
    <source>
        <dbReference type="EMBL" id="VDL92685.1"/>
    </source>
</evidence>
<proteinExistence type="predicted"/>
<organism evidence="3">
    <name type="scientific">Schistocephalus solidus</name>
    <name type="common">Tapeworm</name>
    <dbReference type="NCBI Taxonomy" id="70667"/>
    <lineage>
        <taxon>Eukaryota</taxon>
        <taxon>Metazoa</taxon>
        <taxon>Spiralia</taxon>
        <taxon>Lophotrochozoa</taxon>
        <taxon>Platyhelminthes</taxon>
        <taxon>Cestoda</taxon>
        <taxon>Eucestoda</taxon>
        <taxon>Diphyllobothriidea</taxon>
        <taxon>Diphyllobothriidae</taxon>
        <taxon>Schistocephalus</taxon>
    </lineage>
</organism>
<sequence length="139" mass="15138">MNVRVQTVTKMSSELLDSAEEASIVSADPVAATNAMTTTGSDAVGREEETCSYAATPVIEASRLPNCNPNLQVINEDASLENRCQLRDTVQSTALDVLGRASHQHQNWCDDNDALLAKKNRLHKAYVNRPTAANKTAFY</sequence>
<protein>
    <submittedName>
        <fullName evidence="1 3">Uncharacterized protein</fullName>
    </submittedName>
</protein>
<reference evidence="3" key="1">
    <citation type="submission" date="2016-06" db="UniProtKB">
        <authorList>
            <consortium name="WormBaseParasite"/>
        </authorList>
    </citation>
    <scope>IDENTIFICATION</scope>
</reference>
<dbReference type="EMBL" id="UYSU01033626">
    <property type="protein sequence ID" value="VDL92685.1"/>
    <property type="molecule type" value="Genomic_DNA"/>
</dbReference>
<dbReference type="Proteomes" id="UP000275846">
    <property type="component" value="Unassembled WGS sequence"/>
</dbReference>
<dbReference type="WBParaSite" id="SSLN_0000649901-mRNA-1">
    <property type="protein sequence ID" value="SSLN_0000649901-mRNA-1"/>
    <property type="gene ID" value="SSLN_0000649901"/>
</dbReference>